<dbReference type="Proteomes" id="UP000019151">
    <property type="component" value="Chromosome"/>
</dbReference>
<evidence type="ECO:0000313" key="2">
    <source>
        <dbReference type="EMBL" id="AHG91854.1"/>
    </source>
</evidence>
<dbReference type="STRING" id="861299.J421_4317"/>
<dbReference type="Pfam" id="PF14267">
    <property type="entry name" value="DUF4357"/>
    <property type="match status" value="1"/>
</dbReference>
<evidence type="ECO:0000313" key="3">
    <source>
        <dbReference type="Proteomes" id="UP000019151"/>
    </source>
</evidence>
<dbReference type="OrthoDB" id="2656488at2"/>
<proteinExistence type="predicted"/>
<name>W0RL96_9BACT</name>
<sequence length="305" mass="32532">MTGFGRSLRIYLADGSPSGVRLAEIVNWTGQAIACPRTRIAELVEWAEVARPGVYLLLEGGLGTDRGRVYMGESENVRDRLASHLLEKEFWTEAVAFTSKDTNLTKAHVRYLEARLIHLAKLAGRYDVDNSNAGFSAALPRADADAMEEFLANLRMVLGALGHRLLEPLVIAPVVPAPVTATTVPAPSGILGTLLRFDFLGLSAVGYATDEGFTVLKKSQVAIDAQPSTPKHVIALRQAALASGSMVKKGEHFSINEDMAFTSSSTAACFVAGSSRSGPLSWHTDTGVTLKELEQQSAAGIAPAI</sequence>
<protein>
    <recommendedName>
        <fullName evidence="1">GIY-YIG domain-containing protein</fullName>
    </recommendedName>
</protein>
<feature type="domain" description="GIY-YIG" evidence="1">
    <location>
        <begin position="50"/>
        <end position="128"/>
    </location>
</feature>
<dbReference type="AlphaFoldDB" id="W0RL96"/>
<reference evidence="2 3" key="1">
    <citation type="journal article" date="2014" name="Genome Announc.">
        <title>Genome Sequence and Methylome of Soil Bacterium Gemmatirosa kalamazoonensis KBS708T, a Member of the Rarely Cultivated Gemmatimonadetes Phylum.</title>
        <authorList>
            <person name="Debruyn J.M."/>
            <person name="Radosevich M."/>
            <person name="Wommack K.E."/>
            <person name="Polson S.W."/>
            <person name="Hauser L.J."/>
            <person name="Fawaz M.N."/>
            <person name="Korlach J."/>
            <person name="Tsai Y.C."/>
        </authorList>
    </citation>
    <scope>NUCLEOTIDE SEQUENCE [LARGE SCALE GENOMIC DNA]</scope>
    <source>
        <strain evidence="2 3">KBS708</strain>
    </source>
</reference>
<accession>W0RL96</accession>
<dbReference type="PROSITE" id="PS50164">
    <property type="entry name" value="GIY_YIG"/>
    <property type="match status" value="1"/>
</dbReference>
<dbReference type="InterPro" id="IPR000305">
    <property type="entry name" value="GIY-YIG_endonuc"/>
</dbReference>
<organism evidence="2 3">
    <name type="scientific">Gemmatirosa kalamazoonensis</name>
    <dbReference type="NCBI Taxonomy" id="861299"/>
    <lineage>
        <taxon>Bacteria</taxon>
        <taxon>Pseudomonadati</taxon>
        <taxon>Gemmatimonadota</taxon>
        <taxon>Gemmatimonadia</taxon>
        <taxon>Gemmatimonadales</taxon>
        <taxon>Gemmatimonadaceae</taxon>
        <taxon>Gemmatirosa</taxon>
    </lineage>
</organism>
<keyword evidence="3" id="KW-1185">Reference proteome</keyword>
<dbReference type="EMBL" id="CP007128">
    <property type="protein sequence ID" value="AHG91854.1"/>
    <property type="molecule type" value="Genomic_DNA"/>
</dbReference>
<dbReference type="InParanoid" id="W0RL96"/>
<evidence type="ECO:0000259" key="1">
    <source>
        <dbReference type="PROSITE" id="PS50164"/>
    </source>
</evidence>
<gene>
    <name evidence="2" type="ORF">J421_4317</name>
</gene>
<dbReference type="CDD" id="cd10447">
    <property type="entry name" value="GIY-YIG_unchar_2"/>
    <property type="match status" value="1"/>
</dbReference>
<dbReference type="InterPro" id="IPR025579">
    <property type="entry name" value="DUF4357"/>
</dbReference>
<dbReference type="KEGG" id="gba:J421_4317"/>
<dbReference type="eggNOG" id="COG0322">
    <property type="taxonomic scope" value="Bacteria"/>
</dbReference>
<dbReference type="HOGENOM" id="CLU_052782_2_0_0"/>
<dbReference type="RefSeq" id="WP_025413287.1">
    <property type="nucleotide sequence ID" value="NZ_CP007128.1"/>
</dbReference>